<dbReference type="InterPro" id="IPR020845">
    <property type="entry name" value="AMP-binding_CS"/>
</dbReference>
<dbReference type="InterPro" id="IPR045851">
    <property type="entry name" value="AMP-bd_C_sf"/>
</dbReference>
<gene>
    <name evidence="3" type="ORF">ADK38_38165</name>
</gene>
<dbReference type="PANTHER" id="PTHR45527:SF1">
    <property type="entry name" value="FATTY ACID SYNTHASE"/>
    <property type="match status" value="1"/>
</dbReference>
<dbReference type="InterPro" id="IPR010071">
    <property type="entry name" value="AA_adenyl_dom"/>
</dbReference>
<feature type="region of interest" description="Disordered" evidence="1">
    <location>
        <begin position="370"/>
        <end position="389"/>
    </location>
</feature>
<dbReference type="InterPro" id="IPR042099">
    <property type="entry name" value="ANL_N_sf"/>
</dbReference>
<dbReference type="Gene3D" id="3.30.300.30">
    <property type="match status" value="1"/>
</dbReference>
<dbReference type="NCBIfam" id="TIGR01733">
    <property type="entry name" value="AA-adenyl-dom"/>
    <property type="match status" value="1"/>
</dbReference>
<dbReference type="Proteomes" id="UP000037020">
    <property type="component" value="Unassembled WGS sequence"/>
</dbReference>
<dbReference type="InterPro" id="IPR000873">
    <property type="entry name" value="AMP-dep_synth/lig_dom"/>
</dbReference>
<evidence type="ECO:0000256" key="1">
    <source>
        <dbReference type="SAM" id="MobiDB-lite"/>
    </source>
</evidence>
<feature type="region of interest" description="Disordered" evidence="1">
    <location>
        <begin position="136"/>
        <end position="184"/>
    </location>
</feature>
<feature type="compositionally biased region" description="Basic and acidic residues" evidence="1">
    <location>
        <begin position="151"/>
        <end position="164"/>
    </location>
</feature>
<proteinExistence type="predicted"/>
<comment type="caution">
    <text evidence="3">The sequence shown here is derived from an EMBL/GenBank/DDBJ whole genome shotgun (WGS) entry which is preliminary data.</text>
</comment>
<feature type="non-terminal residue" evidence="3">
    <location>
        <position position="498"/>
    </location>
</feature>
<evidence type="ECO:0000313" key="4">
    <source>
        <dbReference type="Proteomes" id="UP000037020"/>
    </source>
</evidence>
<dbReference type="SUPFAM" id="SSF56801">
    <property type="entry name" value="Acetyl-CoA synthetase-like"/>
    <property type="match status" value="1"/>
</dbReference>
<dbReference type="PANTHER" id="PTHR45527">
    <property type="entry name" value="NONRIBOSOMAL PEPTIDE SYNTHETASE"/>
    <property type="match status" value="1"/>
</dbReference>
<organism evidence="3 4">
    <name type="scientific">Streptomyces varsoviensis</name>
    <dbReference type="NCBI Taxonomy" id="67373"/>
    <lineage>
        <taxon>Bacteria</taxon>
        <taxon>Bacillati</taxon>
        <taxon>Actinomycetota</taxon>
        <taxon>Actinomycetes</taxon>
        <taxon>Kitasatosporales</taxon>
        <taxon>Streptomycetaceae</taxon>
        <taxon>Streptomyces</taxon>
    </lineage>
</organism>
<dbReference type="Pfam" id="PF00501">
    <property type="entry name" value="AMP-binding"/>
    <property type="match status" value="1"/>
</dbReference>
<dbReference type="PROSITE" id="PS00455">
    <property type="entry name" value="AMP_BINDING"/>
    <property type="match status" value="1"/>
</dbReference>
<dbReference type="EMBL" id="LGUT01003586">
    <property type="protein sequence ID" value="KOG85179.1"/>
    <property type="molecule type" value="Genomic_DNA"/>
</dbReference>
<reference evidence="3 4" key="1">
    <citation type="submission" date="2015-07" db="EMBL/GenBank/DDBJ databases">
        <authorList>
            <person name="Ju K.-S."/>
            <person name="Doroghazi J.R."/>
            <person name="Metcalf W.W."/>
        </authorList>
    </citation>
    <scope>NUCLEOTIDE SEQUENCE [LARGE SCALE GENOMIC DNA]</scope>
    <source>
        <strain evidence="3 4">NRRL B-3589</strain>
    </source>
</reference>
<evidence type="ECO:0000313" key="3">
    <source>
        <dbReference type="EMBL" id="KOG85179.1"/>
    </source>
</evidence>
<evidence type="ECO:0000259" key="2">
    <source>
        <dbReference type="Pfam" id="PF00501"/>
    </source>
</evidence>
<dbReference type="Gene3D" id="3.40.50.12780">
    <property type="entry name" value="N-terminal domain of ligase-like"/>
    <property type="match status" value="1"/>
</dbReference>
<keyword evidence="4" id="KW-1185">Reference proteome</keyword>
<name>A0ABR5IVL2_9ACTN</name>
<accession>A0ABR5IVL2</accession>
<protein>
    <submittedName>
        <fullName evidence="3">Peptide synthetase</fullName>
    </submittedName>
</protein>
<feature type="domain" description="AMP-dependent synthetase/ligase" evidence="2">
    <location>
        <begin position="33"/>
        <end position="404"/>
    </location>
</feature>
<sequence>MCAEVNPGENERNSAWDTVVTPYPRNSPLHRLFEEQVRETPDAPCVGDRTGDASVTYRQLDRLANAVAWRLHEHGVAPGDRVGVVARLSAEAIAAMLGALKAGGVYVPLDPSFPAGRLAAMCEQVGVRAVVGDPISAEGREETGDSISAGGREETGDPSADARIRVPMPRLGDGGRDEPPAVEDPSAADAAYIMFTSGTTGRPKAVSVPHRAPARLVTGGSPLGGSQLDVGPGDTWPATTSMAFDVSCFEIFGALLNGVRLVPLAQDTLLSPDALADRIRDERATVMVLSAGLFHEIAAWRPDAFAPLRRLYVTADVVNASAVREVLRHGAPRRLINAYGPTENGIFCTMHEITELAEEETSVPIGRPAANSTAHVVRPDGTPAGVGEEGELWVGGDGLALGYHGDPERTEERFVEAPFPAARGARLYRTGDRARRRADGGLDFLGRADRQVKLNGYRVELAEVENTLSAQPETSEAVADTRTTPAGRSRLVAWAVPA</sequence>